<feature type="non-terminal residue" evidence="3">
    <location>
        <position position="229"/>
    </location>
</feature>
<dbReference type="InterPro" id="IPR036291">
    <property type="entry name" value="NAD(P)-bd_dom_sf"/>
</dbReference>
<sequence length="229" mass="25388">MNLSNQSVLVIGGAGYIGSHVVLALCEKGYNVTVFDNLSTGQEINIDSRAVLIKGDIINNNELKSAFNQNYDAVLHFAALKAAGESMIQPGKYATANITGTINILNQMIECEVKNIIFSSTAAVYGMPEYLPVDENHTLNPINFYGFTKFEIERIFHWYSQLRGICYATLRYFNAAGYDLNGRIQGLEKNPANLMPIVMETALGKRDLLNVFGDNYNTPDGTGIRDYIH</sequence>
<dbReference type="InterPro" id="IPR001509">
    <property type="entry name" value="Epimerase_deHydtase"/>
</dbReference>
<evidence type="ECO:0000259" key="2">
    <source>
        <dbReference type="Pfam" id="PF01370"/>
    </source>
</evidence>
<dbReference type="GO" id="GO:0033499">
    <property type="term" value="P:galactose catabolic process via UDP-galactose, Leloir pathway"/>
    <property type="evidence" value="ECO:0007669"/>
    <property type="project" value="TreeGrafter"/>
</dbReference>
<dbReference type="Pfam" id="PF01370">
    <property type="entry name" value="Epimerase"/>
    <property type="match status" value="1"/>
</dbReference>
<evidence type="ECO:0000313" key="3">
    <source>
        <dbReference type="EMBL" id="SVD46485.1"/>
    </source>
</evidence>
<dbReference type="PANTHER" id="PTHR43725:SF53">
    <property type="entry name" value="UDP-ARABINOSE 4-EPIMERASE 1"/>
    <property type="match status" value="1"/>
</dbReference>
<name>A0A382VKE3_9ZZZZ</name>
<dbReference type="EMBL" id="UINC01152349">
    <property type="protein sequence ID" value="SVD46485.1"/>
    <property type="molecule type" value="Genomic_DNA"/>
</dbReference>
<proteinExistence type="inferred from homology"/>
<accession>A0A382VKE3</accession>
<dbReference type="PANTHER" id="PTHR43725">
    <property type="entry name" value="UDP-GLUCOSE 4-EPIMERASE"/>
    <property type="match status" value="1"/>
</dbReference>
<dbReference type="Gene3D" id="3.40.50.720">
    <property type="entry name" value="NAD(P)-binding Rossmann-like Domain"/>
    <property type="match status" value="1"/>
</dbReference>
<protein>
    <recommendedName>
        <fullName evidence="2">NAD-dependent epimerase/dehydratase domain-containing protein</fullName>
    </recommendedName>
</protein>
<dbReference type="Gene3D" id="3.90.25.10">
    <property type="entry name" value="UDP-galactose 4-epimerase, domain 1"/>
    <property type="match status" value="1"/>
</dbReference>
<dbReference type="SUPFAM" id="SSF51735">
    <property type="entry name" value="NAD(P)-binding Rossmann-fold domains"/>
    <property type="match status" value="1"/>
</dbReference>
<feature type="domain" description="NAD-dependent epimerase/dehydratase" evidence="2">
    <location>
        <begin position="8"/>
        <end position="229"/>
    </location>
</feature>
<organism evidence="3">
    <name type="scientific">marine metagenome</name>
    <dbReference type="NCBI Taxonomy" id="408172"/>
    <lineage>
        <taxon>unclassified sequences</taxon>
        <taxon>metagenomes</taxon>
        <taxon>ecological metagenomes</taxon>
    </lineage>
</organism>
<reference evidence="3" key="1">
    <citation type="submission" date="2018-05" db="EMBL/GenBank/DDBJ databases">
        <authorList>
            <person name="Lanie J.A."/>
            <person name="Ng W.-L."/>
            <person name="Kazmierczak K.M."/>
            <person name="Andrzejewski T.M."/>
            <person name="Davidsen T.M."/>
            <person name="Wayne K.J."/>
            <person name="Tettelin H."/>
            <person name="Glass J.I."/>
            <person name="Rusch D."/>
            <person name="Podicherti R."/>
            <person name="Tsui H.-C.T."/>
            <person name="Winkler M.E."/>
        </authorList>
    </citation>
    <scope>NUCLEOTIDE SEQUENCE</scope>
</reference>
<dbReference type="AlphaFoldDB" id="A0A382VKE3"/>
<comment type="similarity">
    <text evidence="1">Belongs to the NAD(P)-dependent epimerase/dehydratase family.</text>
</comment>
<gene>
    <name evidence="3" type="ORF">METZ01_LOCUS399339</name>
</gene>
<evidence type="ECO:0000256" key="1">
    <source>
        <dbReference type="ARBA" id="ARBA00007637"/>
    </source>
</evidence>